<gene>
    <name evidence="2" type="ORF">MENT_LOCUS31199</name>
</gene>
<dbReference type="Proteomes" id="UP000580250">
    <property type="component" value="Unassembled WGS sequence"/>
</dbReference>
<evidence type="ECO:0000313" key="3">
    <source>
        <dbReference type="Proteomes" id="UP000580250"/>
    </source>
</evidence>
<comment type="caution">
    <text evidence="2">The sequence shown here is derived from an EMBL/GenBank/DDBJ whole genome shotgun (WGS) entry which is preliminary data.</text>
</comment>
<name>A0A6V7VW67_MELEN</name>
<organism evidence="2 3">
    <name type="scientific">Meloidogyne enterolobii</name>
    <name type="common">Root-knot nematode worm</name>
    <name type="synonym">Meloidogyne mayaguensis</name>
    <dbReference type="NCBI Taxonomy" id="390850"/>
    <lineage>
        <taxon>Eukaryota</taxon>
        <taxon>Metazoa</taxon>
        <taxon>Ecdysozoa</taxon>
        <taxon>Nematoda</taxon>
        <taxon>Chromadorea</taxon>
        <taxon>Rhabditida</taxon>
        <taxon>Tylenchina</taxon>
        <taxon>Tylenchomorpha</taxon>
        <taxon>Tylenchoidea</taxon>
        <taxon>Meloidogynidae</taxon>
        <taxon>Meloidogyninae</taxon>
        <taxon>Meloidogyne</taxon>
    </lineage>
</organism>
<proteinExistence type="predicted"/>
<keyword evidence="1" id="KW-0472">Membrane</keyword>
<keyword evidence="1" id="KW-0812">Transmembrane</keyword>
<sequence>MSKFFKNVCNSYREVDECLLRCESKSKQVADLKTAYAGLQFVCKQRKEGKKIKIIIFNYFLKSFSVHCLAFLSKFK</sequence>
<accession>A0A6V7VW67</accession>
<dbReference type="AlphaFoldDB" id="A0A6V7VW67"/>
<keyword evidence="1" id="KW-1133">Transmembrane helix</keyword>
<reference evidence="2 3" key="1">
    <citation type="submission" date="2020-08" db="EMBL/GenBank/DDBJ databases">
        <authorList>
            <person name="Koutsovoulos G."/>
            <person name="Danchin GJ E."/>
        </authorList>
    </citation>
    <scope>NUCLEOTIDE SEQUENCE [LARGE SCALE GENOMIC DNA]</scope>
</reference>
<dbReference type="EMBL" id="CAJEWN010000338">
    <property type="protein sequence ID" value="CAD2179206.1"/>
    <property type="molecule type" value="Genomic_DNA"/>
</dbReference>
<evidence type="ECO:0000256" key="1">
    <source>
        <dbReference type="SAM" id="Phobius"/>
    </source>
</evidence>
<feature type="transmembrane region" description="Helical" evidence="1">
    <location>
        <begin position="54"/>
        <end position="73"/>
    </location>
</feature>
<protein>
    <submittedName>
        <fullName evidence="2">Uncharacterized protein</fullName>
    </submittedName>
</protein>
<evidence type="ECO:0000313" key="2">
    <source>
        <dbReference type="EMBL" id="CAD2179206.1"/>
    </source>
</evidence>